<name>A0A2H6BYY7_MICAE</name>
<accession>A0A2H6BYY7</accession>
<gene>
    <name evidence="1" type="ORF">BGM30_44830</name>
</gene>
<evidence type="ECO:0000313" key="1">
    <source>
        <dbReference type="EMBL" id="GBD55390.1"/>
    </source>
</evidence>
<organism evidence="1 2">
    <name type="scientific">Microcystis aeruginosa NIES-298</name>
    <dbReference type="NCBI Taxonomy" id="449468"/>
    <lineage>
        <taxon>Bacteria</taxon>
        <taxon>Bacillati</taxon>
        <taxon>Cyanobacteriota</taxon>
        <taxon>Cyanophyceae</taxon>
        <taxon>Oscillatoriophycideae</taxon>
        <taxon>Chroococcales</taxon>
        <taxon>Microcystaceae</taxon>
        <taxon>Microcystis</taxon>
    </lineage>
</organism>
<dbReference type="AlphaFoldDB" id="A0A2H6BYY7"/>
<reference evidence="2" key="1">
    <citation type="submission" date="2017-12" db="EMBL/GenBank/DDBJ databases">
        <title>Improved Draft Genome Sequence of Microcystis aeruginosa NIES-298, a Microcystin-Producing Cyanobacterium from Lake Kasumigaura, Japan.</title>
        <authorList>
            <person name="Yamaguchi H."/>
            <person name="Suzuki S."/>
            <person name="Kawachi M."/>
        </authorList>
    </citation>
    <scope>NUCLEOTIDE SEQUENCE [LARGE SCALE GENOMIC DNA]</scope>
    <source>
        <strain evidence="2">NIES-298</strain>
    </source>
</reference>
<dbReference type="EMBL" id="BEYQ01000022">
    <property type="protein sequence ID" value="GBD55390.1"/>
    <property type="molecule type" value="Genomic_DNA"/>
</dbReference>
<sequence length="127" mass="14685">MAIYKGNYQSDLGITFASIKLEVFSVIDGNKSNTSETFDANYLPEIYKSHTEIVPLRFNLCDFPLGRKRYAKLFYNSIDYLRVDLPFSPGSNYEQFFTDTFANILIISVGLEGELISNDFYLRRFTE</sequence>
<comment type="caution">
    <text evidence="1">The sequence shown here is derived from an EMBL/GenBank/DDBJ whole genome shotgun (WGS) entry which is preliminary data.</text>
</comment>
<protein>
    <submittedName>
        <fullName evidence="1">Uncharacterized protein</fullName>
    </submittedName>
</protein>
<dbReference type="Proteomes" id="UP000236321">
    <property type="component" value="Unassembled WGS sequence"/>
</dbReference>
<dbReference type="RefSeq" id="WP_103113466.1">
    <property type="nucleotide sequence ID" value="NZ_BEIU01000026.1"/>
</dbReference>
<evidence type="ECO:0000313" key="2">
    <source>
        <dbReference type="Proteomes" id="UP000236321"/>
    </source>
</evidence>
<proteinExistence type="predicted"/>